<name>A0A1H5X8E8_9FLAO</name>
<keyword evidence="1" id="KW-0472">Membrane</keyword>
<accession>A0A1H5X8E8</accession>
<evidence type="ECO:0000256" key="1">
    <source>
        <dbReference type="SAM" id="Phobius"/>
    </source>
</evidence>
<evidence type="ECO:0000313" key="3">
    <source>
        <dbReference type="Proteomes" id="UP000236738"/>
    </source>
</evidence>
<protein>
    <submittedName>
        <fullName evidence="2">Uncharacterized protein</fullName>
    </submittedName>
</protein>
<reference evidence="3" key="1">
    <citation type="submission" date="2016-10" db="EMBL/GenBank/DDBJ databases">
        <authorList>
            <person name="Varghese N."/>
            <person name="Submissions S."/>
        </authorList>
    </citation>
    <scope>NUCLEOTIDE SEQUENCE [LARGE SCALE GENOMIC DNA]</scope>
    <source>
        <strain evidence="3">DSM 21580</strain>
    </source>
</reference>
<dbReference type="EMBL" id="FNUS01000002">
    <property type="protein sequence ID" value="SEG07700.1"/>
    <property type="molecule type" value="Genomic_DNA"/>
</dbReference>
<keyword evidence="3" id="KW-1185">Reference proteome</keyword>
<feature type="transmembrane region" description="Helical" evidence="1">
    <location>
        <begin position="22"/>
        <end position="45"/>
    </location>
</feature>
<gene>
    <name evidence="2" type="ORF">SAMN05421847_1468</name>
</gene>
<dbReference type="AlphaFoldDB" id="A0A1H5X8E8"/>
<dbReference type="Proteomes" id="UP000236738">
    <property type="component" value="Unassembled WGS sequence"/>
</dbReference>
<keyword evidence="1" id="KW-0812">Transmembrane</keyword>
<proteinExistence type="predicted"/>
<organism evidence="2 3">
    <name type="scientific">Halpernia humi</name>
    <dbReference type="NCBI Taxonomy" id="493375"/>
    <lineage>
        <taxon>Bacteria</taxon>
        <taxon>Pseudomonadati</taxon>
        <taxon>Bacteroidota</taxon>
        <taxon>Flavobacteriia</taxon>
        <taxon>Flavobacteriales</taxon>
        <taxon>Weeksellaceae</taxon>
        <taxon>Chryseobacterium group</taxon>
        <taxon>Halpernia</taxon>
    </lineage>
</organism>
<evidence type="ECO:0000313" key="2">
    <source>
        <dbReference type="EMBL" id="SEG07700.1"/>
    </source>
</evidence>
<keyword evidence="1" id="KW-1133">Transmembrane helix</keyword>
<sequence length="206" mass="24054">MFNKYNLQNVFAKSAKNYPKRGYFVCLGFRFLFFVFFTVSCFCLGQQKENHSSLQNSIYIEGDALIYSSDQNFNKNIDEKSEGKLIVEHIKKKPTSDLSIKDKPSNQLAISKKANKKPIQVKEPATKNKFSPLTADSMLSIFGSNKTQICVVSFQHYYHTKVYFRTKTEYNHLEFLYLKNDFYCNSKIESFLYSCKNFSRPPPYFS</sequence>